<sequence>MKKNDERTSFVKFSEHKFINKRDFSKMIFLRGASIFFSFFFFSNAAPSNLKREIEMKTKAKDELLGNGGKEQLQRRTNPFAMCSDADLASQTGPFRWESKCLTGFLEFGDESRKQLRIHWSLTKNYSTQLNVKGMGMQLSDLVKFRGDYLSPDDKTGLVYKLKADSAVPWVYLADGDGNNERQFKTEWLTVKDGNVYAGSIGTEFLGDQGEIENLNQMFVKKITPYGNVIHMNWTEKYVALREKIGIHPLGYVTHEAVRWSEIHKKWFFLPRQIAKTLGPPYRRDNKQGANLMMITSDCFCDIETINVGKPQATHGFSAFDFVPDTGDTLIMAIKTEEILSALRSYVMVFDITGKILIDETEIPMENQKFEGLSFLYANDKFLTSERKLLAVDEPRKNESFENNSLTTFS</sequence>
<evidence type="ECO:0000256" key="2">
    <source>
        <dbReference type="SAM" id="Phobius"/>
    </source>
</evidence>
<evidence type="ECO:0008006" key="5">
    <source>
        <dbReference type="Google" id="ProtNLM"/>
    </source>
</evidence>
<protein>
    <recommendedName>
        <fullName evidence="5">Apyrase</fullName>
    </recommendedName>
</protein>
<dbReference type="InterPro" id="IPR036258">
    <property type="entry name" value="Apyrase_sf"/>
</dbReference>
<comment type="cofactor">
    <cofactor evidence="1">
        <name>Ca(2+)</name>
        <dbReference type="ChEBI" id="CHEBI:29108"/>
    </cofactor>
</comment>
<keyword evidence="3" id="KW-1185">Reference proteome</keyword>
<dbReference type="Pfam" id="PF06079">
    <property type="entry name" value="Apyrase"/>
    <property type="match status" value="1"/>
</dbReference>
<dbReference type="InterPro" id="IPR009283">
    <property type="entry name" value="Apyrase"/>
</dbReference>
<proteinExistence type="predicted"/>
<dbReference type="Proteomes" id="UP000887575">
    <property type="component" value="Unassembled WGS sequence"/>
</dbReference>
<dbReference type="Gene3D" id="2.120.10.100">
    <property type="entry name" value="Apyrase"/>
    <property type="match status" value="1"/>
</dbReference>
<keyword evidence="2" id="KW-0812">Transmembrane</keyword>
<feature type="binding site" evidence="1">
    <location>
        <position position="371"/>
    </location>
    <ligand>
        <name>Ca(2+)</name>
        <dbReference type="ChEBI" id="CHEBI:29108"/>
    </ligand>
</feature>
<reference evidence="4" key="1">
    <citation type="submission" date="2024-02" db="UniProtKB">
        <authorList>
            <consortium name="WormBaseParasite"/>
        </authorList>
    </citation>
    <scope>IDENTIFICATION</scope>
</reference>
<dbReference type="GO" id="GO:0030166">
    <property type="term" value="P:proteoglycan biosynthetic process"/>
    <property type="evidence" value="ECO:0007669"/>
    <property type="project" value="TreeGrafter"/>
</dbReference>
<organism evidence="3 4">
    <name type="scientific">Mesorhabditis belari</name>
    <dbReference type="NCBI Taxonomy" id="2138241"/>
    <lineage>
        <taxon>Eukaryota</taxon>
        <taxon>Metazoa</taxon>
        <taxon>Ecdysozoa</taxon>
        <taxon>Nematoda</taxon>
        <taxon>Chromadorea</taxon>
        <taxon>Rhabditida</taxon>
        <taxon>Rhabditina</taxon>
        <taxon>Rhabditomorpha</taxon>
        <taxon>Rhabditoidea</taxon>
        <taxon>Rhabditidae</taxon>
        <taxon>Mesorhabditinae</taxon>
        <taxon>Mesorhabditis</taxon>
    </lineage>
</organism>
<dbReference type="PANTHER" id="PTHR13023">
    <property type="entry name" value="APYRASE"/>
    <property type="match status" value="1"/>
</dbReference>
<keyword evidence="1" id="KW-0479">Metal-binding</keyword>
<feature type="binding site" evidence="1">
    <location>
        <position position="141"/>
    </location>
    <ligand>
        <name>Ca(2+)</name>
        <dbReference type="ChEBI" id="CHEBI:29108"/>
    </ligand>
</feature>
<evidence type="ECO:0000313" key="3">
    <source>
        <dbReference type="Proteomes" id="UP000887575"/>
    </source>
</evidence>
<dbReference type="GO" id="GO:0004382">
    <property type="term" value="F:GDP phosphatase activity"/>
    <property type="evidence" value="ECO:0007669"/>
    <property type="project" value="TreeGrafter"/>
</dbReference>
<accession>A0AAF3J548</accession>
<feature type="binding site" evidence="1">
    <location>
        <position position="256"/>
    </location>
    <ligand>
        <name>Ca(2+)</name>
        <dbReference type="ChEBI" id="CHEBI:29108"/>
    </ligand>
</feature>
<name>A0AAF3J548_9BILA</name>
<dbReference type="PANTHER" id="PTHR13023:SF2">
    <property type="entry name" value="SOLUBLE CALCIUM-ACTIVATED NUCLEOTIDASE 1"/>
    <property type="match status" value="1"/>
</dbReference>
<feature type="binding site" evidence="1">
    <location>
        <position position="318"/>
    </location>
    <ligand>
        <name>Ca(2+)</name>
        <dbReference type="ChEBI" id="CHEBI:29108"/>
    </ligand>
</feature>
<evidence type="ECO:0000256" key="1">
    <source>
        <dbReference type="PIRSR" id="PIRSR609283-1"/>
    </source>
</evidence>
<feature type="transmembrane region" description="Helical" evidence="2">
    <location>
        <begin position="28"/>
        <end position="46"/>
    </location>
</feature>
<feature type="binding site" evidence="1">
    <location>
        <position position="187"/>
    </location>
    <ligand>
        <name>Ca(2+)</name>
        <dbReference type="ChEBI" id="CHEBI:29108"/>
    </ligand>
</feature>
<keyword evidence="2" id="KW-1133">Transmembrane helix</keyword>
<dbReference type="WBParaSite" id="MBELARI_LOCUS16794">
    <property type="protein sequence ID" value="MBELARI_LOCUS16794"/>
    <property type="gene ID" value="MBELARI_LOCUS16794"/>
</dbReference>
<keyword evidence="2" id="KW-0472">Membrane</keyword>
<dbReference type="GO" id="GO:0005509">
    <property type="term" value="F:calcium ion binding"/>
    <property type="evidence" value="ECO:0007669"/>
    <property type="project" value="InterPro"/>
</dbReference>
<feature type="binding site" evidence="1">
    <location>
        <position position="140"/>
    </location>
    <ligand>
        <name>Ca(2+)</name>
        <dbReference type="ChEBI" id="CHEBI:29108"/>
    </ligand>
</feature>
<dbReference type="SUPFAM" id="SSF101887">
    <property type="entry name" value="Apyrase"/>
    <property type="match status" value="1"/>
</dbReference>
<evidence type="ECO:0000313" key="4">
    <source>
        <dbReference type="WBParaSite" id="MBELARI_LOCUS16794"/>
    </source>
</evidence>
<dbReference type="GO" id="GO:0045134">
    <property type="term" value="F:UDP phosphatase activity"/>
    <property type="evidence" value="ECO:0007669"/>
    <property type="project" value="TreeGrafter"/>
</dbReference>
<dbReference type="AlphaFoldDB" id="A0AAF3J548"/>
<keyword evidence="1" id="KW-0106">Calcium</keyword>